<proteinExistence type="predicted"/>
<dbReference type="GO" id="GO:0005975">
    <property type="term" value="P:carbohydrate metabolic process"/>
    <property type="evidence" value="ECO:0007669"/>
    <property type="project" value="InterPro"/>
</dbReference>
<sequence length="144" mass="15882">MRYPRPFTSWENTIIYEAHVKGLTQRAPDIPEDLRGTYAGLAHPASIARLKNLGISAIEPLPIHAKMPEAFLTQKGLPNYWGYSTLSFFSPEPSYATAQAQRRGGTAVRDEVRSMIDALHEAGIEVILDVVYNHTCEGGNDGPT</sequence>
<reference evidence="1" key="1">
    <citation type="journal article" date="2013" name="Environ. Microbiol.">
        <title>Seasonally variable intestinal metagenomes of the red palm weevil (Rhynchophorus ferrugineus).</title>
        <authorList>
            <person name="Jia S."/>
            <person name="Zhang X."/>
            <person name="Zhang G."/>
            <person name="Yin A."/>
            <person name="Zhang S."/>
            <person name="Li F."/>
            <person name="Wang L."/>
            <person name="Zhao D."/>
            <person name="Yun Q."/>
            <person name="Tala"/>
            <person name="Wang J."/>
            <person name="Sun G."/>
            <person name="Baabdullah M."/>
            <person name="Yu X."/>
            <person name="Hu S."/>
            <person name="Al-Mssallem I.S."/>
            <person name="Yu J."/>
        </authorList>
    </citation>
    <scope>NUCLEOTIDE SEQUENCE</scope>
</reference>
<name>A0A060BWC3_9ACTO</name>
<dbReference type="EMBL" id="KF119669">
    <property type="protein sequence ID" value="AIA86937.1"/>
    <property type="molecule type" value="Genomic_DNA"/>
</dbReference>
<dbReference type="AlphaFoldDB" id="A0A060BWC3"/>
<evidence type="ECO:0000313" key="1">
    <source>
        <dbReference type="EMBL" id="AIA86937.1"/>
    </source>
</evidence>
<accession>A0A060BWC3</accession>
<dbReference type="SUPFAM" id="SSF51445">
    <property type="entry name" value="(Trans)glycosidases"/>
    <property type="match status" value="1"/>
</dbReference>
<dbReference type="InterPro" id="IPR017853">
    <property type="entry name" value="GH"/>
</dbReference>
<organism evidence="1">
    <name type="scientific">uncultured Mobiluncus sp</name>
    <dbReference type="NCBI Taxonomy" id="293425"/>
    <lineage>
        <taxon>Bacteria</taxon>
        <taxon>Bacillati</taxon>
        <taxon>Actinomycetota</taxon>
        <taxon>Actinomycetes</taxon>
        <taxon>Actinomycetales</taxon>
        <taxon>Actinomycetaceae</taxon>
        <taxon>Mobiluncus</taxon>
        <taxon>environmental samples</taxon>
    </lineage>
</organism>
<dbReference type="Gene3D" id="3.20.20.80">
    <property type="entry name" value="Glycosidases"/>
    <property type="match status" value="1"/>
</dbReference>
<dbReference type="PANTHER" id="PTHR43002">
    <property type="entry name" value="GLYCOGEN DEBRANCHING ENZYME"/>
    <property type="match status" value="1"/>
</dbReference>
<protein>
    <submittedName>
        <fullName evidence="1">CAZy families CBM48|GH13 protein</fullName>
    </submittedName>
</protein>